<dbReference type="RefSeq" id="WP_252931848.1">
    <property type="nucleotide sequence ID" value="NZ_JAEUWV010000015.1"/>
</dbReference>
<evidence type="ECO:0000256" key="2">
    <source>
        <dbReference type="SAM" id="Phobius"/>
    </source>
</evidence>
<comment type="caution">
    <text evidence="4">The sequence shown here is derived from an EMBL/GenBank/DDBJ whole genome shotgun (WGS) entry which is preliminary data.</text>
</comment>
<feature type="transmembrane region" description="Helical" evidence="2">
    <location>
        <begin position="112"/>
        <end position="137"/>
    </location>
</feature>
<dbReference type="AlphaFoldDB" id="A0AAW5HVM7"/>
<keyword evidence="2" id="KW-0812">Transmembrane</keyword>
<reference evidence="4 5" key="1">
    <citation type="submission" date="2021-01" db="EMBL/GenBank/DDBJ databases">
        <title>Identification and Characterization of Corynebacterium sp.</title>
        <authorList>
            <person name="Luo Q."/>
            <person name="Qu P."/>
            <person name="Chen Q."/>
        </authorList>
    </citation>
    <scope>NUCLEOTIDE SEQUENCE [LARGE SCALE GENOMIC DNA]</scope>
    <source>
        <strain evidence="4 5">MC-18</strain>
    </source>
</reference>
<keyword evidence="5" id="KW-1185">Reference proteome</keyword>
<feature type="chain" id="PRO_5044014621" description="Secreted protein" evidence="3">
    <location>
        <begin position="25"/>
        <end position="147"/>
    </location>
</feature>
<sequence>MKRFTSVAAAATLSLSLVAGPAFAAEAQPSDKDAKVGSSVAFAKCKAKAEAAEKEKEAEAKKKAADAQTAGDIAKNKADQTRQEIREELTSSSDEMDCVKELINDKDYKAGILGLLIGVPAALVALLGVVAAVSGVIPGIQLPALPF</sequence>
<evidence type="ECO:0000256" key="3">
    <source>
        <dbReference type="SAM" id="SignalP"/>
    </source>
</evidence>
<dbReference type="Proteomes" id="UP001205920">
    <property type="component" value="Unassembled WGS sequence"/>
</dbReference>
<accession>A0AAW5HVM7</accession>
<keyword evidence="3" id="KW-0732">Signal</keyword>
<dbReference type="EMBL" id="JAEUWV010000015">
    <property type="protein sequence ID" value="MCO6395100.1"/>
    <property type="molecule type" value="Genomic_DNA"/>
</dbReference>
<feature type="signal peptide" evidence="3">
    <location>
        <begin position="1"/>
        <end position="24"/>
    </location>
</feature>
<feature type="region of interest" description="Disordered" evidence="1">
    <location>
        <begin position="53"/>
        <end position="92"/>
    </location>
</feature>
<evidence type="ECO:0000313" key="5">
    <source>
        <dbReference type="Proteomes" id="UP001205920"/>
    </source>
</evidence>
<keyword evidence="2" id="KW-0472">Membrane</keyword>
<name>A0AAW5HVM7_9CORY</name>
<evidence type="ECO:0000256" key="1">
    <source>
        <dbReference type="SAM" id="MobiDB-lite"/>
    </source>
</evidence>
<keyword evidence="2" id="KW-1133">Transmembrane helix</keyword>
<feature type="compositionally biased region" description="Basic and acidic residues" evidence="1">
    <location>
        <begin position="74"/>
        <end position="89"/>
    </location>
</feature>
<protein>
    <recommendedName>
        <fullName evidence="6">Secreted protein</fullName>
    </recommendedName>
</protein>
<evidence type="ECO:0008006" key="6">
    <source>
        <dbReference type="Google" id="ProtNLM"/>
    </source>
</evidence>
<evidence type="ECO:0000313" key="4">
    <source>
        <dbReference type="EMBL" id="MCO6395100.1"/>
    </source>
</evidence>
<gene>
    <name evidence="4" type="ORF">JMN37_08990</name>
</gene>
<organism evidence="4 5">
    <name type="scientific">Corynebacterium lipophilum</name>
    <dbReference type="NCBI Taxonomy" id="2804918"/>
    <lineage>
        <taxon>Bacteria</taxon>
        <taxon>Bacillati</taxon>
        <taxon>Actinomycetota</taxon>
        <taxon>Actinomycetes</taxon>
        <taxon>Mycobacteriales</taxon>
        <taxon>Corynebacteriaceae</taxon>
        <taxon>Corynebacterium</taxon>
    </lineage>
</organism>
<feature type="compositionally biased region" description="Basic and acidic residues" evidence="1">
    <location>
        <begin position="53"/>
        <end position="65"/>
    </location>
</feature>
<proteinExistence type="predicted"/>